<dbReference type="RefSeq" id="WP_108685304.1">
    <property type="nucleotide sequence ID" value="NZ_QCYK01000001.1"/>
</dbReference>
<organism evidence="3 4">
    <name type="scientific">Chitinophaga parva</name>
    <dbReference type="NCBI Taxonomy" id="2169414"/>
    <lineage>
        <taxon>Bacteria</taxon>
        <taxon>Pseudomonadati</taxon>
        <taxon>Bacteroidota</taxon>
        <taxon>Chitinophagia</taxon>
        <taxon>Chitinophagales</taxon>
        <taxon>Chitinophagaceae</taxon>
        <taxon>Chitinophaga</taxon>
    </lineage>
</organism>
<reference evidence="3 4" key="1">
    <citation type="submission" date="2018-04" db="EMBL/GenBank/DDBJ databases">
        <title>Chitinophaga fuyangensis sp. nov., isolated from soil in a chemical factory.</title>
        <authorList>
            <person name="Chen K."/>
        </authorList>
    </citation>
    <scope>NUCLEOTIDE SEQUENCE [LARGE SCALE GENOMIC DNA]</scope>
    <source>
        <strain evidence="3 4">LY-1</strain>
    </source>
</reference>
<keyword evidence="4" id="KW-1185">Reference proteome</keyword>
<dbReference type="Pfam" id="PF13648">
    <property type="entry name" value="Lipocalin_4"/>
    <property type="match status" value="1"/>
</dbReference>
<gene>
    <name evidence="3" type="ORF">DCC81_04050</name>
</gene>
<sequence>MTTMKMKLAIVLMASGTVFFSCKKDKEQDKPTGCTVNVQNLAGAYRLTALQYKETANAAPVDYLAHMEDCAKDDILTLKSDGTYSYADAGTVCTPSGSGDGTWSVKDNVLTSDGTLNGTVAGFDCKTLTYYLENSIKTGDKLTFTLVKQ</sequence>
<dbReference type="OrthoDB" id="662667at2"/>
<accession>A0A2T7BLV6</accession>
<feature type="chain" id="PRO_5015539078" description="Lipocalin-like domain-containing protein" evidence="1">
    <location>
        <begin position="21"/>
        <end position="149"/>
    </location>
</feature>
<name>A0A2T7BLV6_9BACT</name>
<feature type="domain" description="Lipocalin-like" evidence="2">
    <location>
        <begin position="41"/>
        <end position="113"/>
    </location>
</feature>
<comment type="caution">
    <text evidence="3">The sequence shown here is derived from an EMBL/GenBank/DDBJ whole genome shotgun (WGS) entry which is preliminary data.</text>
</comment>
<dbReference type="EMBL" id="QCYK01000001">
    <property type="protein sequence ID" value="PUZ28665.1"/>
    <property type="molecule type" value="Genomic_DNA"/>
</dbReference>
<evidence type="ECO:0000256" key="1">
    <source>
        <dbReference type="SAM" id="SignalP"/>
    </source>
</evidence>
<protein>
    <recommendedName>
        <fullName evidence="2">Lipocalin-like domain-containing protein</fullName>
    </recommendedName>
</protein>
<feature type="signal peptide" evidence="1">
    <location>
        <begin position="1"/>
        <end position="20"/>
    </location>
</feature>
<evidence type="ECO:0000259" key="2">
    <source>
        <dbReference type="Pfam" id="PF13648"/>
    </source>
</evidence>
<proteinExistence type="predicted"/>
<evidence type="ECO:0000313" key="3">
    <source>
        <dbReference type="EMBL" id="PUZ28665.1"/>
    </source>
</evidence>
<dbReference type="PROSITE" id="PS51257">
    <property type="entry name" value="PROKAR_LIPOPROTEIN"/>
    <property type="match status" value="1"/>
</dbReference>
<dbReference type="Proteomes" id="UP000244450">
    <property type="component" value="Unassembled WGS sequence"/>
</dbReference>
<evidence type="ECO:0000313" key="4">
    <source>
        <dbReference type="Proteomes" id="UP000244450"/>
    </source>
</evidence>
<keyword evidence="1" id="KW-0732">Signal</keyword>
<dbReference type="AlphaFoldDB" id="A0A2T7BLV6"/>
<dbReference type="InterPro" id="IPR024311">
    <property type="entry name" value="Lipocalin-like"/>
</dbReference>